<protein>
    <submittedName>
        <fullName evidence="2">Cobalamin biosynthesis protein CobW</fullName>
    </submittedName>
</protein>
<dbReference type="SUPFAM" id="SSF90002">
    <property type="entry name" value="Hypothetical protein YjiA, C-terminal domain"/>
    <property type="match status" value="1"/>
</dbReference>
<dbReference type="InterPro" id="IPR011629">
    <property type="entry name" value="CobW-like_C"/>
</dbReference>
<dbReference type="PANTHER" id="PTHR43603:SF1">
    <property type="entry name" value="ZINC-REGULATED GTPASE METALLOPROTEIN ACTIVATOR 1"/>
    <property type="match status" value="1"/>
</dbReference>
<dbReference type="PANTHER" id="PTHR43603">
    <property type="entry name" value="COBW DOMAIN-CONTAINING PROTEIN DDB_G0274527"/>
    <property type="match status" value="1"/>
</dbReference>
<accession>A0A7C9W756</accession>
<reference evidence="2 3" key="1">
    <citation type="submission" date="2020-03" db="EMBL/GenBank/DDBJ databases">
        <title>Isolation and identification of active actinomycetes.</title>
        <authorList>
            <person name="Sun X."/>
        </authorList>
    </citation>
    <scope>NUCLEOTIDE SEQUENCE [LARGE SCALE GENOMIC DNA]</scope>
    <source>
        <strain evidence="2 3">NEAU-D13</strain>
    </source>
</reference>
<dbReference type="InterPro" id="IPR027417">
    <property type="entry name" value="P-loop_NTPase"/>
</dbReference>
<sequence>MAARVILVAGFTHHDVADEIWRTSPESMLVRHDLSDLADGVVRRWVDGRLTVLELAHGCVSCTLRLDLVPLLERQDGPVIVHLDPALEPEAVCFALSETDVRVEAVVTVIDSTTWLTDATGSDTLADRGMRAAEGDERTVAQVVVGQAEFADALVLTGPADPALAAVLDRLAPRAPRRQLDTLDVSALLAAIPPTARRGEVDDGFAPLLYGQPPLEPAHDVSVVHFTERRPFHPMRLHDAIDVLLDGVVRARGRVWLASQPDVALWLESAGGGLRVGNLGPWLAATDDWEEADADRRAAASLRWDPYYGDRDQEIVVIARSASPTKITAITAALRAALVTDEELALIAELDFADPFADWHEEMEL</sequence>
<dbReference type="EMBL" id="JAAMPJ010000018">
    <property type="protein sequence ID" value="NGY65937.1"/>
    <property type="molecule type" value="Genomic_DNA"/>
</dbReference>
<dbReference type="RefSeq" id="WP_166055154.1">
    <property type="nucleotide sequence ID" value="NZ_JAAMPJ010000018.1"/>
</dbReference>
<dbReference type="Proteomes" id="UP000481360">
    <property type="component" value="Unassembled WGS sequence"/>
</dbReference>
<gene>
    <name evidence="2" type="ORF">G7043_44330</name>
</gene>
<keyword evidence="3" id="KW-1185">Reference proteome</keyword>
<dbReference type="Pfam" id="PF07683">
    <property type="entry name" value="CobW_C"/>
    <property type="match status" value="1"/>
</dbReference>
<comment type="caution">
    <text evidence="2">The sequence shown here is derived from an EMBL/GenBank/DDBJ whole genome shotgun (WGS) entry which is preliminary data.</text>
</comment>
<feature type="domain" description="CobW C-terminal" evidence="1">
    <location>
        <begin position="221"/>
        <end position="338"/>
    </location>
</feature>
<dbReference type="NCBIfam" id="NF047431">
    <property type="entry name" value="hiber_recruit"/>
    <property type="match status" value="1"/>
</dbReference>
<evidence type="ECO:0000259" key="1">
    <source>
        <dbReference type="SMART" id="SM00833"/>
    </source>
</evidence>
<dbReference type="SMART" id="SM00833">
    <property type="entry name" value="CobW_C"/>
    <property type="match status" value="1"/>
</dbReference>
<evidence type="ECO:0000313" key="3">
    <source>
        <dbReference type="Proteomes" id="UP000481360"/>
    </source>
</evidence>
<organism evidence="2 3">
    <name type="scientific">Lentzea alba</name>
    <dbReference type="NCBI Taxonomy" id="2714351"/>
    <lineage>
        <taxon>Bacteria</taxon>
        <taxon>Bacillati</taxon>
        <taxon>Actinomycetota</taxon>
        <taxon>Actinomycetes</taxon>
        <taxon>Pseudonocardiales</taxon>
        <taxon>Pseudonocardiaceae</taxon>
        <taxon>Lentzea</taxon>
    </lineage>
</organism>
<proteinExistence type="predicted"/>
<name>A0A7C9W756_9PSEU</name>
<evidence type="ECO:0000313" key="2">
    <source>
        <dbReference type="EMBL" id="NGY65937.1"/>
    </source>
</evidence>
<dbReference type="Gene3D" id="3.40.50.300">
    <property type="entry name" value="P-loop containing nucleotide triphosphate hydrolases"/>
    <property type="match status" value="1"/>
</dbReference>
<dbReference type="AlphaFoldDB" id="A0A7C9W756"/>
<dbReference type="InterPro" id="IPR051927">
    <property type="entry name" value="Zn_Chap_cDPG_Synth"/>
</dbReference>